<comment type="similarity">
    <text evidence="1">Belongs to the E2F/DP family.</text>
</comment>
<dbReference type="Gene3D" id="1.20.140.80">
    <property type="entry name" value="Transcription factor DP"/>
    <property type="match status" value="1"/>
</dbReference>
<protein>
    <recommendedName>
        <fullName evidence="6">Transcription factor DP C-terminal domain-containing protein</fullName>
    </recommendedName>
</protein>
<feature type="compositionally biased region" description="Low complexity" evidence="5">
    <location>
        <begin position="193"/>
        <end position="204"/>
    </location>
</feature>
<feature type="compositionally biased region" description="Acidic residues" evidence="5">
    <location>
        <begin position="216"/>
        <end position="232"/>
    </location>
</feature>
<keyword evidence="8" id="KW-1185">Reference proteome</keyword>
<evidence type="ECO:0000313" key="8">
    <source>
        <dbReference type="Proteomes" id="UP000237246"/>
    </source>
</evidence>
<dbReference type="InterPro" id="IPR015648">
    <property type="entry name" value="Transcrpt_fac_DP"/>
</dbReference>
<dbReference type="EMBL" id="PPHD01017344">
    <property type="protein sequence ID" value="POI28924.1"/>
    <property type="molecule type" value="Genomic_DNA"/>
</dbReference>
<keyword evidence="4" id="KW-0804">Transcription</keyword>
<evidence type="ECO:0000259" key="6">
    <source>
        <dbReference type="SMART" id="SM01138"/>
    </source>
</evidence>
<feature type="region of interest" description="Disordered" evidence="5">
    <location>
        <begin position="189"/>
        <end position="232"/>
    </location>
</feature>
<evidence type="ECO:0000313" key="7">
    <source>
        <dbReference type="EMBL" id="POI28924.1"/>
    </source>
</evidence>
<dbReference type="SMART" id="SM01138">
    <property type="entry name" value="DP"/>
    <property type="match status" value="1"/>
</dbReference>
<dbReference type="GO" id="GO:0005634">
    <property type="term" value="C:nucleus"/>
    <property type="evidence" value="ECO:0007669"/>
    <property type="project" value="TreeGrafter"/>
</dbReference>
<dbReference type="InterPro" id="IPR014889">
    <property type="entry name" value="Transc_factor_DP_C"/>
</dbReference>
<evidence type="ECO:0000256" key="5">
    <source>
        <dbReference type="SAM" id="MobiDB-lite"/>
    </source>
</evidence>
<keyword evidence="2" id="KW-0805">Transcription regulation</keyword>
<dbReference type="GO" id="GO:0000977">
    <property type="term" value="F:RNA polymerase II transcription regulatory region sequence-specific DNA binding"/>
    <property type="evidence" value="ECO:0007669"/>
    <property type="project" value="TreeGrafter"/>
</dbReference>
<dbReference type="GO" id="GO:0005667">
    <property type="term" value="C:transcription regulator complex"/>
    <property type="evidence" value="ECO:0007669"/>
    <property type="project" value="InterPro"/>
</dbReference>
<sequence length="232" mass="26126">MQVMMFLSGSLHVGEEWKGYTIKKECKIEKQKRIERIKEKRAQLQELLLQQIAFKNLVQRNQQNEQQNRGPPASNSTIQLPFLIVNTSKRTVIDCSISSDKFEYLFNFDNAFEIHDDSEVLKRMGMSFGLEEGKCSAEDLRTAKSLVPKALEGYITGLHSTTRELVDPNGCENPGLCLDTEVALATGQFLAPSSQQSSSATSRYSESRGETPCSFNDEEEEDEDEDDPSSPE</sequence>
<keyword evidence="3" id="KW-0238">DNA-binding</keyword>
<name>A0A2P4SXU8_BAMTH</name>
<evidence type="ECO:0000256" key="1">
    <source>
        <dbReference type="ARBA" id="ARBA00010940"/>
    </source>
</evidence>
<evidence type="ECO:0000256" key="4">
    <source>
        <dbReference type="ARBA" id="ARBA00023163"/>
    </source>
</evidence>
<comment type="caution">
    <text evidence="7">The sequence shown here is derived from an EMBL/GenBank/DDBJ whole genome shotgun (WGS) entry which is preliminary data.</text>
</comment>
<dbReference type="PANTHER" id="PTHR12548">
    <property type="entry name" value="TRANSCRIPTION FACTOR DP"/>
    <property type="match status" value="1"/>
</dbReference>
<dbReference type="FunFam" id="1.20.140.80:FF:000001">
    <property type="entry name" value="Transcription factor"/>
    <property type="match status" value="1"/>
</dbReference>
<dbReference type="InterPro" id="IPR038168">
    <property type="entry name" value="TF_DP_C_sf"/>
</dbReference>
<dbReference type="AlphaFoldDB" id="A0A2P4SXU8"/>
<dbReference type="Proteomes" id="UP000237246">
    <property type="component" value="Unassembled WGS sequence"/>
</dbReference>
<gene>
    <name evidence="7" type="ORF">CIB84_007326</name>
</gene>
<dbReference type="PANTHER" id="PTHR12548:SF5">
    <property type="entry name" value="TRANSCRIPTION FACTOR DP-2"/>
    <property type="match status" value="1"/>
</dbReference>
<dbReference type="Pfam" id="PF08781">
    <property type="entry name" value="DP"/>
    <property type="match status" value="1"/>
</dbReference>
<evidence type="ECO:0000256" key="3">
    <source>
        <dbReference type="ARBA" id="ARBA00023125"/>
    </source>
</evidence>
<dbReference type="GO" id="GO:0051726">
    <property type="term" value="P:regulation of cell cycle"/>
    <property type="evidence" value="ECO:0007669"/>
    <property type="project" value="InterPro"/>
</dbReference>
<feature type="domain" description="Transcription factor DP C-terminal" evidence="6">
    <location>
        <begin position="24"/>
        <end position="166"/>
    </location>
</feature>
<proteinExistence type="inferred from homology"/>
<dbReference type="OrthoDB" id="552115at2759"/>
<organism evidence="7 8">
    <name type="scientific">Bambusicola thoracicus</name>
    <name type="common">Chinese bamboo-partridge</name>
    <name type="synonym">Perdix thoracica</name>
    <dbReference type="NCBI Taxonomy" id="9083"/>
    <lineage>
        <taxon>Eukaryota</taxon>
        <taxon>Metazoa</taxon>
        <taxon>Chordata</taxon>
        <taxon>Craniata</taxon>
        <taxon>Vertebrata</taxon>
        <taxon>Euteleostomi</taxon>
        <taxon>Archelosauria</taxon>
        <taxon>Archosauria</taxon>
        <taxon>Dinosauria</taxon>
        <taxon>Saurischia</taxon>
        <taxon>Theropoda</taxon>
        <taxon>Coelurosauria</taxon>
        <taxon>Aves</taxon>
        <taxon>Neognathae</taxon>
        <taxon>Galloanserae</taxon>
        <taxon>Galliformes</taxon>
        <taxon>Phasianidae</taxon>
        <taxon>Perdicinae</taxon>
        <taxon>Bambusicola</taxon>
    </lineage>
</organism>
<dbReference type="SUPFAM" id="SSF144074">
    <property type="entry name" value="E2F-DP heterodimerization region"/>
    <property type="match status" value="1"/>
</dbReference>
<evidence type="ECO:0000256" key="2">
    <source>
        <dbReference type="ARBA" id="ARBA00023015"/>
    </source>
</evidence>
<dbReference type="InterPro" id="IPR037241">
    <property type="entry name" value="E2F-DP_heterodim"/>
</dbReference>
<reference evidence="7 8" key="1">
    <citation type="submission" date="2018-01" db="EMBL/GenBank/DDBJ databases">
        <title>Comparison of the Chinese Bamboo Partridge and Red Junglefowl genome sequences highlights the importance of demography in genome evolution.</title>
        <authorList>
            <person name="Tiley G.P."/>
            <person name="Kimball R.T."/>
            <person name="Braun E.L."/>
            <person name="Burleigh J.G."/>
        </authorList>
    </citation>
    <scope>NUCLEOTIDE SEQUENCE [LARGE SCALE GENOMIC DNA]</scope>
    <source>
        <strain evidence="7">RTK389</strain>
        <tissue evidence="7">Blood</tissue>
    </source>
</reference>
<dbReference type="CDD" id="cd14458">
    <property type="entry name" value="DP_DD"/>
    <property type="match status" value="1"/>
</dbReference>
<accession>A0A2P4SXU8</accession>
<dbReference type="GO" id="GO:0000981">
    <property type="term" value="F:DNA-binding transcription factor activity, RNA polymerase II-specific"/>
    <property type="evidence" value="ECO:0007669"/>
    <property type="project" value="TreeGrafter"/>
</dbReference>